<sequence length="105" mass="11741">IKRKQSKVTSKNIVAIKVMAFLSWLIYIGIAFANDIMIEAFIFSVGLVIIGYIIFGCKSSPSQQELPRNNNVNTSDEKAPSHNYLAVFFHNSDQAIQLNSSNTMK</sequence>
<name>X1C6A6_9ZZZZ</name>
<dbReference type="AlphaFoldDB" id="X1C6A6"/>
<feature type="non-terminal residue" evidence="2">
    <location>
        <position position="1"/>
    </location>
</feature>
<organism evidence="2">
    <name type="scientific">marine sediment metagenome</name>
    <dbReference type="NCBI Taxonomy" id="412755"/>
    <lineage>
        <taxon>unclassified sequences</taxon>
        <taxon>metagenomes</taxon>
        <taxon>ecological metagenomes</taxon>
    </lineage>
</organism>
<protein>
    <submittedName>
        <fullName evidence="2">Uncharacterized protein</fullName>
    </submittedName>
</protein>
<evidence type="ECO:0000256" key="1">
    <source>
        <dbReference type="SAM" id="Phobius"/>
    </source>
</evidence>
<feature type="transmembrane region" description="Helical" evidence="1">
    <location>
        <begin position="36"/>
        <end position="55"/>
    </location>
</feature>
<keyword evidence="1" id="KW-1133">Transmembrane helix</keyword>
<evidence type="ECO:0000313" key="2">
    <source>
        <dbReference type="EMBL" id="GAG91933.1"/>
    </source>
</evidence>
<gene>
    <name evidence="2" type="ORF">S01H4_48475</name>
</gene>
<dbReference type="EMBL" id="BART01027335">
    <property type="protein sequence ID" value="GAG91933.1"/>
    <property type="molecule type" value="Genomic_DNA"/>
</dbReference>
<feature type="transmembrane region" description="Helical" evidence="1">
    <location>
        <begin position="12"/>
        <end position="30"/>
    </location>
</feature>
<proteinExistence type="predicted"/>
<comment type="caution">
    <text evidence="2">The sequence shown here is derived from an EMBL/GenBank/DDBJ whole genome shotgun (WGS) entry which is preliminary data.</text>
</comment>
<reference evidence="2" key="1">
    <citation type="journal article" date="2014" name="Front. Microbiol.">
        <title>High frequency of phylogenetically diverse reductive dehalogenase-homologous genes in deep subseafloor sedimentary metagenomes.</title>
        <authorList>
            <person name="Kawai M."/>
            <person name="Futagami T."/>
            <person name="Toyoda A."/>
            <person name="Takaki Y."/>
            <person name="Nishi S."/>
            <person name="Hori S."/>
            <person name="Arai W."/>
            <person name="Tsubouchi T."/>
            <person name="Morono Y."/>
            <person name="Uchiyama I."/>
            <person name="Ito T."/>
            <person name="Fujiyama A."/>
            <person name="Inagaki F."/>
            <person name="Takami H."/>
        </authorList>
    </citation>
    <scope>NUCLEOTIDE SEQUENCE</scope>
    <source>
        <strain evidence="2">Expedition CK06-06</strain>
    </source>
</reference>
<keyword evidence="1" id="KW-0472">Membrane</keyword>
<keyword evidence="1" id="KW-0812">Transmembrane</keyword>
<accession>X1C6A6</accession>